<dbReference type="PANTHER" id="PTHR45952">
    <property type="entry name" value="ALUMINUM INDUCED PROTEIN WITH YGL AND LRDR MOTIFS"/>
    <property type="match status" value="1"/>
</dbReference>
<evidence type="ECO:0000259" key="1">
    <source>
        <dbReference type="Pfam" id="PF12481"/>
    </source>
</evidence>
<evidence type="ECO:0000313" key="3">
    <source>
        <dbReference type="Proteomes" id="UP000245207"/>
    </source>
</evidence>
<gene>
    <name evidence="2" type="ORF">CTI12_AA502180</name>
</gene>
<dbReference type="Proteomes" id="UP000245207">
    <property type="component" value="Unassembled WGS sequence"/>
</dbReference>
<dbReference type="Pfam" id="PF12481">
    <property type="entry name" value="DUF3700"/>
    <property type="match status" value="1"/>
</dbReference>
<dbReference type="InterPro" id="IPR024286">
    <property type="entry name" value="DUF3700"/>
</dbReference>
<proteinExistence type="predicted"/>
<dbReference type="PANTHER" id="PTHR45952:SF5">
    <property type="entry name" value="ALUMINUM INDUCED PROTEIN WITH YGL AND LRDR MOTIFS"/>
    <property type="match status" value="1"/>
</dbReference>
<name>A0A2U1LE56_ARTAN</name>
<dbReference type="AlphaFoldDB" id="A0A2U1LE56"/>
<reference evidence="2 3" key="1">
    <citation type="journal article" date="2018" name="Mol. Plant">
        <title>The genome of Artemisia annua provides insight into the evolution of Asteraceae family and artemisinin biosynthesis.</title>
        <authorList>
            <person name="Shen Q."/>
            <person name="Zhang L."/>
            <person name="Liao Z."/>
            <person name="Wang S."/>
            <person name="Yan T."/>
            <person name="Shi P."/>
            <person name="Liu M."/>
            <person name="Fu X."/>
            <person name="Pan Q."/>
            <person name="Wang Y."/>
            <person name="Lv Z."/>
            <person name="Lu X."/>
            <person name="Zhang F."/>
            <person name="Jiang W."/>
            <person name="Ma Y."/>
            <person name="Chen M."/>
            <person name="Hao X."/>
            <person name="Li L."/>
            <person name="Tang Y."/>
            <person name="Lv G."/>
            <person name="Zhou Y."/>
            <person name="Sun X."/>
            <person name="Brodelius P.E."/>
            <person name="Rose J.K.C."/>
            <person name="Tang K."/>
        </authorList>
    </citation>
    <scope>NUCLEOTIDE SEQUENCE [LARGE SCALE GENOMIC DNA]</scope>
    <source>
        <strain evidence="3">cv. Huhao1</strain>
        <tissue evidence="2">Leaf</tissue>
    </source>
</reference>
<dbReference type="EMBL" id="PKPP01009886">
    <property type="protein sequence ID" value="PWA47272.1"/>
    <property type="molecule type" value="Genomic_DNA"/>
</dbReference>
<feature type="domain" description="DUF3700" evidence="1">
    <location>
        <begin position="2"/>
        <end position="68"/>
    </location>
</feature>
<dbReference type="STRING" id="35608.A0A2U1LE56"/>
<keyword evidence="3" id="KW-1185">Reference proteome</keyword>
<accession>A0A2U1LE56</accession>
<protein>
    <submittedName>
        <fullName evidence="2">Aluminum induced protein</fullName>
    </submittedName>
</protein>
<comment type="caution">
    <text evidence="2">The sequence shown here is derived from an EMBL/GenBank/DDBJ whole genome shotgun (WGS) entry which is preliminary data.</text>
</comment>
<organism evidence="2 3">
    <name type="scientific">Artemisia annua</name>
    <name type="common">Sweet wormwood</name>
    <dbReference type="NCBI Taxonomy" id="35608"/>
    <lineage>
        <taxon>Eukaryota</taxon>
        <taxon>Viridiplantae</taxon>
        <taxon>Streptophyta</taxon>
        <taxon>Embryophyta</taxon>
        <taxon>Tracheophyta</taxon>
        <taxon>Spermatophyta</taxon>
        <taxon>Magnoliopsida</taxon>
        <taxon>eudicotyledons</taxon>
        <taxon>Gunneridae</taxon>
        <taxon>Pentapetalae</taxon>
        <taxon>asterids</taxon>
        <taxon>campanulids</taxon>
        <taxon>Asterales</taxon>
        <taxon>Asteraceae</taxon>
        <taxon>Asteroideae</taxon>
        <taxon>Anthemideae</taxon>
        <taxon>Artemisiinae</taxon>
        <taxon>Artemisia</taxon>
    </lineage>
</organism>
<dbReference type="InterPro" id="IPR044828">
    <property type="entry name" value="TSJT1-like"/>
</dbReference>
<evidence type="ECO:0000313" key="2">
    <source>
        <dbReference type="EMBL" id="PWA47272.1"/>
    </source>
</evidence>
<sequence length="68" mass="7131">MLGVFSSSIVSPPEELVAAGSRTPSPKSSAKALVNKFVSNNASAVAMQIGDDVQLAYTHQNESLTQPR</sequence>
<dbReference type="OrthoDB" id="2019121at2759"/>